<feature type="repeat" description="ANK" evidence="3">
    <location>
        <begin position="344"/>
        <end position="380"/>
    </location>
</feature>
<dbReference type="GeneTree" id="ENSGT00940000153695"/>
<dbReference type="RefSeq" id="XP_008323346.1">
    <property type="nucleotide sequence ID" value="XM_008325124.3"/>
</dbReference>
<keyword evidence="2 3" id="KW-0040">ANK repeat</keyword>
<reference evidence="4" key="3">
    <citation type="submission" date="2025-09" db="UniProtKB">
        <authorList>
            <consortium name="Ensembl"/>
        </authorList>
    </citation>
    <scope>IDENTIFICATION</scope>
</reference>
<evidence type="ECO:0000313" key="5">
    <source>
        <dbReference type="Proteomes" id="UP000265120"/>
    </source>
</evidence>
<dbReference type="CTD" id="64332"/>
<feature type="repeat" description="ANK" evidence="3">
    <location>
        <begin position="175"/>
        <end position="207"/>
    </location>
</feature>
<dbReference type="AlphaFoldDB" id="A0A3P8VC94"/>
<proteinExistence type="predicted"/>
<organism evidence="4 5">
    <name type="scientific">Cynoglossus semilaevis</name>
    <name type="common">Tongue sole</name>
    <dbReference type="NCBI Taxonomy" id="244447"/>
    <lineage>
        <taxon>Eukaryota</taxon>
        <taxon>Metazoa</taxon>
        <taxon>Chordata</taxon>
        <taxon>Craniata</taxon>
        <taxon>Vertebrata</taxon>
        <taxon>Euteleostomi</taxon>
        <taxon>Actinopterygii</taxon>
        <taxon>Neopterygii</taxon>
        <taxon>Teleostei</taxon>
        <taxon>Neoteleostei</taxon>
        <taxon>Acanthomorphata</taxon>
        <taxon>Carangaria</taxon>
        <taxon>Pleuronectiformes</taxon>
        <taxon>Pleuronectoidei</taxon>
        <taxon>Cynoglossidae</taxon>
        <taxon>Cynoglossinae</taxon>
        <taxon>Cynoglossus</taxon>
    </lineage>
</organism>
<dbReference type="STRING" id="244447.ENSCSEP00000010866"/>
<evidence type="ECO:0000256" key="1">
    <source>
        <dbReference type="ARBA" id="ARBA00022737"/>
    </source>
</evidence>
<dbReference type="InParanoid" id="A0A3P8VC94"/>
<dbReference type="Ensembl" id="ENSCSET00000010995.1">
    <property type="protein sequence ID" value="ENSCSEP00000010866.1"/>
    <property type="gene ID" value="ENSCSEG00000006960.1"/>
</dbReference>
<dbReference type="FunFam" id="1.25.40.20:FF:000097">
    <property type="entry name" value="NF-kappa-B inhibitor zeta isoform X1"/>
    <property type="match status" value="1"/>
</dbReference>
<keyword evidence="1" id="KW-0677">Repeat</keyword>
<dbReference type="Gene3D" id="1.25.40.20">
    <property type="entry name" value="Ankyrin repeat-containing domain"/>
    <property type="match status" value="2"/>
</dbReference>
<dbReference type="PANTHER" id="PTHR24124:SF5">
    <property type="entry name" value="NF-KAPPA-B INHIBITOR ZETA"/>
    <property type="match status" value="1"/>
</dbReference>
<dbReference type="GeneID" id="103389627"/>
<protein>
    <submittedName>
        <fullName evidence="4">NF-kappa-B inhibitor zeta-like</fullName>
    </submittedName>
</protein>
<dbReference type="InterPro" id="IPR002110">
    <property type="entry name" value="Ankyrin_rpt"/>
</dbReference>
<dbReference type="Proteomes" id="UP000265120">
    <property type="component" value="Chromosome 14"/>
</dbReference>
<reference evidence="4 5" key="1">
    <citation type="journal article" date="2014" name="Nat. Genet.">
        <title>Whole-genome sequence of a flatfish provides insights into ZW sex chromosome evolution and adaptation to a benthic lifestyle.</title>
        <authorList>
            <person name="Chen S."/>
            <person name="Zhang G."/>
            <person name="Shao C."/>
            <person name="Huang Q."/>
            <person name="Liu G."/>
            <person name="Zhang P."/>
            <person name="Song W."/>
            <person name="An N."/>
            <person name="Chalopin D."/>
            <person name="Volff J.N."/>
            <person name="Hong Y."/>
            <person name="Li Q."/>
            <person name="Sha Z."/>
            <person name="Zhou H."/>
            <person name="Xie M."/>
            <person name="Yu Q."/>
            <person name="Liu Y."/>
            <person name="Xiang H."/>
            <person name="Wang N."/>
            <person name="Wu K."/>
            <person name="Yang C."/>
            <person name="Zhou Q."/>
            <person name="Liao X."/>
            <person name="Yang L."/>
            <person name="Hu Q."/>
            <person name="Zhang J."/>
            <person name="Meng L."/>
            <person name="Jin L."/>
            <person name="Tian Y."/>
            <person name="Lian J."/>
            <person name="Yang J."/>
            <person name="Miao G."/>
            <person name="Liu S."/>
            <person name="Liang Z."/>
            <person name="Yan F."/>
            <person name="Li Y."/>
            <person name="Sun B."/>
            <person name="Zhang H."/>
            <person name="Zhang J."/>
            <person name="Zhu Y."/>
            <person name="Du M."/>
            <person name="Zhao Y."/>
            <person name="Schartl M."/>
            <person name="Tang Q."/>
            <person name="Wang J."/>
        </authorList>
    </citation>
    <scope>NUCLEOTIDE SEQUENCE</scope>
</reference>
<accession>A0A3P8VC94</accession>
<dbReference type="PROSITE" id="PS50088">
    <property type="entry name" value="ANK_REPEAT"/>
    <property type="match status" value="2"/>
</dbReference>
<keyword evidence="5" id="KW-1185">Reference proteome</keyword>
<dbReference type="GO" id="GO:0010468">
    <property type="term" value="P:regulation of gene expression"/>
    <property type="evidence" value="ECO:0007669"/>
    <property type="project" value="TreeGrafter"/>
</dbReference>
<dbReference type="SMART" id="SM00248">
    <property type="entry name" value="ANK"/>
    <property type="match status" value="6"/>
</dbReference>
<dbReference type="PANTHER" id="PTHR24124">
    <property type="entry name" value="ANKYRIN REPEAT FAMILY A"/>
    <property type="match status" value="1"/>
</dbReference>
<dbReference type="SUPFAM" id="SSF48403">
    <property type="entry name" value="Ankyrin repeat"/>
    <property type="match status" value="1"/>
</dbReference>
<evidence type="ECO:0000313" key="4">
    <source>
        <dbReference type="Ensembl" id="ENSCSEP00000010866.1"/>
    </source>
</evidence>
<dbReference type="Pfam" id="PF12796">
    <property type="entry name" value="Ank_2"/>
    <property type="match status" value="2"/>
</dbReference>
<sequence>MVDLGVNDFKGASPNLSHKHKGYCMPPLRRNKMVKELLLMNHQPWTSPEDRSIMEQTSGFARAETVISHSSPHTQRNLAHFLPPVVHIFPKQPPQYLDFQQKTPLSTEARMSLFHWQIQAEAQRIEEISPELLNMHDSDGDTYLHIAVAHGRRALAYVLAAKMAGYGTLNKKERNGQTALQIATVTNQPLIAHDLIAHGASINTGDSWGRSPLHVCAEKGHCLTLQTIWRTALQTGQVIDVDMFNYEGLTPLHTAILSHNAVIKEIRSLENPCLYMAQKLVQKKHMYLDCIKTLLHMGASLTTTDLKSGRTCLYMASERANVELLKEFLDQPLSVSIINNKTFSGNTALHVVCSLQNCKGQVEALKLLMRHGADPGIRNLENDLPLHLVPEGSIGGKLGQILKGKLLKLK</sequence>
<dbReference type="KEGG" id="csem:103389627"/>
<dbReference type="PROSITE" id="PS50297">
    <property type="entry name" value="ANK_REP_REGION"/>
    <property type="match status" value="1"/>
</dbReference>
<name>A0A3P8VC94_CYNSE</name>
<dbReference type="InterPro" id="IPR036770">
    <property type="entry name" value="Ankyrin_rpt-contain_sf"/>
</dbReference>
<reference evidence="4" key="2">
    <citation type="submission" date="2025-08" db="UniProtKB">
        <authorList>
            <consortium name="Ensembl"/>
        </authorList>
    </citation>
    <scope>IDENTIFICATION</scope>
</reference>
<evidence type="ECO:0000256" key="3">
    <source>
        <dbReference type="PROSITE-ProRule" id="PRU00023"/>
    </source>
</evidence>
<dbReference type="GO" id="GO:0005634">
    <property type="term" value="C:nucleus"/>
    <property type="evidence" value="ECO:0007669"/>
    <property type="project" value="TreeGrafter"/>
</dbReference>
<dbReference type="OrthoDB" id="341259at2759"/>
<evidence type="ECO:0000256" key="2">
    <source>
        <dbReference type="ARBA" id="ARBA00023043"/>
    </source>
</evidence>